<gene>
    <name evidence="2" type="primary">ybeU</name>
    <name evidence="2" type="ORF">LOC62_05G007409</name>
</gene>
<dbReference type="Pfam" id="PF06889">
    <property type="entry name" value="DUF1266"/>
    <property type="match status" value="1"/>
</dbReference>
<keyword evidence="3" id="KW-1185">Reference proteome</keyword>
<evidence type="ECO:0000313" key="2">
    <source>
        <dbReference type="EMBL" id="WOO83889.1"/>
    </source>
</evidence>
<evidence type="ECO:0000259" key="1">
    <source>
        <dbReference type="Pfam" id="PF06889"/>
    </source>
</evidence>
<proteinExistence type="predicted"/>
<evidence type="ECO:0000313" key="3">
    <source>
        <dbReference type="Proteomes" id="UP000827549"/>
    </source>
</evidence>
<accession>A0AAF0YH99</accession>
<dbReference type="RefSeq" id="XP_062629915.1">
    <property type="nucleotide sequence ID" value="XM_062773931.1"/>
</dbReference>
<reference evidence="2" key="1">
    <citation type="submission" date="2023-10" db="EMBL/GenBank/DDBJ databases">
        <authorList>
            <person name="Noh H."/>
        </authorList>
    </citation>
    <scope>NUCLEOTIDE SEQUENCE</scope>
    <source>
        <strain evidence="2">DUCC4014</strain>
    </source>
</reference>
<feature type="domain" description="DUF1266" evidence="1">
    <location>
        <begin position="72"/>
        <end position="233"/>
    </location>
</feature>
<protein>
    <submittedName>
        <fullName evidence="2">Purtative protein YbeU</fullName>
    </submittedName>
</protein>
<dbReference type="Proteomes" id="UP000827549">
    <property type="component" value="Chromosome 5"/>
</dbReference>
<name>A0AAF0YH99_9TREE</name>
<dbReference type="GeneID" id="87810582"/>
<dbReference type="InterPro" id="IPR009677">
    <property type="entry name" value="DUF1266"/>
</dbReference>
<sequence length="283" mass="31595">MGNCLARAAFAAMPVKFHWATPPAAYVPQPQHWTYAVAAPYSADRTRLTDIGWETGLYAESPADAASLAEGLDESWGITDRVSLLAQLHSLLTDGHRSEYNAWREHWHGSLTAEADLREEGDEDNLQRYLWFKDDAFGSRTINFLAWDLVRFAFLAISGATLGYITMEERDDALRHLVAPLRRAYGTWHDVGAAWLAGRRWWSASIGDPHDKRQAAILEVAEGPEGPWGHLPWTLPVPAPQGVFVRALLEEGIAEPLSPHDVDSATQEALELDHYIKGFSEKQ</sequence>
<dbReference type="EMBL" id="CP086718">
    <property type="protein sequence ID" value="WOO83889.1"/>
    <property type="molecule type" value="Genomic_DNA"/>
</dbReference>
<organism evidence="2 3">
    <name type="scientific">Vanrija pseudolonga</name>
    <dbReference type="NCBI Taxonomy" id="143232"/>
    <lineage>
        <taxon>Eukaryota</taxon>
        <taxon>Fungi</taxon>
        <taxon>Dikarya</taxon>
        <taxon>Basidiomycota</taxon>
        <taxon>Agaricomycotina</taxon>
        <taxon>Tremellomycetes</taxon>
        <taxon>Trichosporonales</taxon>
        <taxon>Trichosporonaceae</taxon>
        <taxon>Vanrija</taxon>
    </lineage>
</organism>
<dbReference type="AlphaFoldDB" id="A0AAF0YH99"/>